<dbReference type="Pfam" id="PF13596">
    <property type="entry name" value="PAS_10"/>
    <property type="match status" value="1"/>
</dbReference>
<dbReference type="SUPFAM" id="SSF140683">
    <property type="entry name" value="SP0561-like"/>
    <property type="match status" value="1"/>
</dbReference>
<dbReference type="Gene3D" id="1.20.120.520">
    <property type="entry name" value="nmb1532 protein domain like"/>
    <property type="match status" value="1"/>
</dbReference>
<dbReference type="RefSeq" id="WP_330957837.1">
    <property type="nucleotide sequence ID" value="NZ_JAZGJQ010000003.1"/>
</dbReference>
<keyword evidence="5" id="KW-1185">Reference proteome</keyword>
<dbReference type="PANTHER" id="PTHR39966:SF3">
    <property type="entry name" value="DUF438 DOMAIN-CONTAINING PROTEIN"/>
    <property type="match status" value="1"/>
</dbReference>
<protein>
    <submittedName>
        <fullName evidence="4">DUF438 domain-containing protein</fullName>
    </submittedName>
</protein>
<dbReference type="InterPro" id="IPR012312">
    <property type="entry name" value="Hemerythrin-like"/>
</dbReference>
<comment type="caution">
    <text evidence="4">The sequence shown here is derived from an EMBL/GenBank/DDBJ whole genome shotgun (WGS) entry which is preliminary data.</text>
</comment>
<dbReference type="InterPro" id="IPR007380">
    <property type="entry name" value="DUF438"/>
</dbReference>
<dbReference type="Pfam" id="PF04282">
    <property type="entry name" value="DUF438"/>
    <property type="match status" value="1"/>
</dbReference>
<dbReference type="Proteomes" id="UP001332931">
    <property type="component" value="Unassembled WGS sequence"/>
</dbReference>
<dbReference type="InterPro" id="IPR038062">
    <property type="entry name" value="ScdA-like_N_sf"/>
</dbReference>
<reference evidence="4 5" key="1">
    <citation type="submission" date="2024-01" db="EMBL/GenBank/DDBJ databases">
        <title>Description of Olsenella sp. nov., isolated from pig feces.</title>
        <authorList>
            <person name="Chang Y.-H."/>
        </authorList>
    </citation>
    <scope>NUCLEOTIDE SEQUENCE [LARGE SCALE GENOMIC DNA]</scope>
    <source>
        <strain evidence="4 5">YH-ols2223</strain>
    </source>
</reference>
<dbReference type="PANTHER" id="PTHR39966">
    <property type="entry name" value="BLL2471 PROTEIN-RELATED"/>
    <property type="match status" value="1"/>
</dbReference>
<evidence type="ECO:0000313" key="5">
    <source>
        <dbReference type="Proteomes" id="UP001332931"/>
    </source>
</evidence>
<dbReference type="Gene3D" id="3.30.450.20">
    <property type="entry name" value="PAS domain"/>
    <property type="match status" value="1"/>
</dbReference>
<organism evidence="4 5">
    <name type="scientific">Olsenella absiana</name>
    <dbReference type="NCBI Taxonomy" id="3115222"/>
    <lineage>
        <taxon>Bacteria</taxon>
        <taxon>Bacillati</taxon>
        <taxon>Actinomycetota</taxon>
        <taxon>Coriobacteriia</taxon>
        <taxon>Coriobacteriales</taxon>
        <taxon>Atopobiaceae</taxon>
        <taxon>Olsenella</taxon>
    </lineage>
</organism>
<sequence>MAETLDLTRSVHDLAQEHPGFVEVMAGLGFTDITKPAALNTVGRVMTVPRGCSIKGVSLEDAVAAFEAAGFSVTGAVPEGAPAGEKDAGAAGAAGAAPAPAASAAAGPAASAASAAVGPAASAAAGPATLDEAGRAELLKSYVARLSAGEALEDVRADFVANFSDVDAGEIARAEQGLIEGGTKIADVQRLCDVHSALFHGATREERIANAEEAVMSSVSQGAADLNTRFLCNLPGHPMHVFSIENQAISDQLARTRAAVGTPALDDELRTLRKLGIHYAKKGDLLYPVLKVRHGYSGPADVMWGVDDEIRAEFGTLASAQQRDDAWAGRLDAVLTRAEEMVYKEANILLPLCAQNFTGDEWLQMYADLKGYDLCLVEDAGTWGAGEEFCHRRAERAAATLGEKDVAPAGAGAGAAAATGAGAAAATGAGTGAGAAAAGSAVPGEVRLPTGSMSAAQLDALLNTIPLELTFVDDADINRYWNDDGEKKLFKRPESALGREVWSCHPPKVQEMVRQVIGALRSGEQDSVDVWMEKDGEPVLVRYMAVRNREGAYLGTLEAVQRLGFARDHFRS</sequence>
<dbReference type="Pfam" id="PF08984">
    <property type="entry name" value="DUF1858"/>
    <property type="match status" value="1"/>
</dbReference>
<name>A0ABU7R8Y6_9ACTN</name>
<evidence type="ECO:0000313" key="4">
    <source>
        <dbReference type="EMBL" id="MEE6147069.1"/>
    </source>
</evidence>
<evidence type="ECO:0000259" key="1">
    <source>
        <dbReference type="Pfam" id="PF01814"/>
    </source>
</evidence>
<evidence type="ECO:0000259" key="3">
    <source>
        <dbReference type="Pfam" id="PF08984"/>
    </source>
</evidence>
<dbReference type="InterPro" id="IPR015077">
    <property type="entry name" value="DUF1858"/>
</dbReference>
<dbReference type="EMBL" id="JAZGJQ010000003">
    <property type="protein sequence ID" value="MEE6147069.1"/>
    <property type="molecule type" value="Genomic_DNA"/>
</dbReference>
<evidence type="ECO:0000259" key="2">
    <source>
        <dbReference type="Pfam" id="PF04282"/>
    </source>
</evidence>
<dbReference type="Pfam" id="PF01814">
    <property type="entry name" value="Hemerythrin"/>
    <property type="match status" value="1"/>
</dbReference>
<feature type="domain" description="DUF438" evidence="2">
    <location>
        <begin position="139"/>
        <end position="203"/>
    </location>
</feature>
<feature type="domain" description="DUF1858" evidence="3">
    <location>
        <begin position="6"/>
        <end position="61"/>
    </location>
</feature>
<gene>
    <name evidence="4" type="ORF">VXJ25_03515</name>
</gene>
<feature type="domain" description="Hemerythrin-like" evidence="1">
    <location>
        <begin position="240"/>
        <end position="353"/>
    </location>
</feature>
<accession>A0ABU7R8Y6</accession>
<dbReference type="InterPro" id="IPR035965">
    <property type="entry name" value="PAS-like_dom_sf"/>
</dbReference>
<dbReference type="Gene3D" id="1.10.3910.10">
    <property type="entry name" value="SP0561-like"/>
    <property type="match status" value="1"/>
</dbReference>
<dbReference type="SUPFAM" id="SSF55785">
    <property type="entry name" value="PYP-like sensor domain (PAS domain)"/>
    <property type="match status" value="1"/>
</dbReference>
<proteinExistence type="predicted"/>